<feature type="domain" description="Sulfatase N-terminal" evidence="5">
    <location>
        <begin position="68"/>
        <end position="480"/>
    </location>
</feature>
<evidence type="ECO:0000313" key="7">
    <source>
        <dbReference type="Proteomes" id="UP000515733"/>
    </source>
</evidence>
<evidence type="ECO:0000256" key="4">
    <source>
        <dbReference type="ARBA" id="ARBA00022837"/>
    </source>
</evidence>
<dbReference type="RefSeq" id="WP_145772267.1">
    <property type="nucleotide sequence ID" value="NZ_LR778301.1"/>
</dbReference>
<dbReference type="EMBL" id="LR778301">
    <property type="protein sequence ID" value="CAB1369878.1"/>
    <property type="molecule type" value="Genomic_DNA"/>
</dbReference>
<dbReference type="InterPro" id="IPR000917">
    <property type="entry name" value="Sulfatase_N"/>
</dbReference>
<dbReference type="KEGG" id="doe:DENOEST_2713"/>
<organism evidence="6 7">
    <name type="scientific">Denitratisoma oestradiolicum</name>
    <dbReference type="NCBI Taxonomy" id="311182"/>
    <lineage>
        <taxon>Bacteria</taxon>
        <taxon>Pseudomonadati</taxon>
        <taxon>Pseudomonadota</taxon>
        <taxon>Betaproteobacteria</taxon>
        <taxon>Nitrosomonadales</taxon>
        <taxon>Sterolibacteriaceae</taxon>
        <taxon>Denitratisoma</taxon>
    </lineage>
</organism>
<dbReference type="SUPFAM" id="SSF53649">
    <property type="entry name" value="Alkaline phosphatase-like"/>
    <property type="match status" value="1"/>
</dbReference>
<dbReference type="PANTHER" id="PTHR42693">
    <property type="entry name" value="ARYLSULFATASE FAMILY MEMBER"/>
    <property type="match status" value="1"/>
</dbReference>
<evidence type="ECO:0000256" key="2">
    <source>
        <dbReference type="ARBA" id="ARBA00022723"/>
    </source>
</evidence>
<name>A0A6S6XXZ6_9PROT</name>
<evidence type="ECO:0000256" key="1">
    <source>
        <dbReference type="ARBA" id="ARBA00008779"/>
    </source>
</evidence>
<keyword evidence="4" id="KW-0106">Calcium</keyword>
<evidence type="ECO:0000313" key="6">
    <source>
        <dbReference type="EMBL" id="CAB1369878.1"/>
    </source>
</evidence>
<dbReference type="Gene3D" id="3.30.1120.10">
    <property type="match status" value="1"/>
</dbReference>
<keyword evidence="3" id="KW-0378">Hydrolase</keyword>
<sequence>MSRFLIRLAGRRLFPLCTLLCWVAFSGQAFAAPTLPTLNVGTPNPLPLAVNSPETFVPAKSKAPAGAPNVVVVLLDDVGFGAAGTFGGPAPTPTLDALAKTGLRYNRFHTTGICSPTRAALLTGRNSHAVGVGNVMNTPAPYPGRTGFMPASAATIAEVLRQNGYATSLFGKWHLTPQSEETPAGPFDRWPVRMGFDKFYGFLDGESHQYEPVLIDGTTPVVRPDKANYHLTEDLADHAIDWMRQRRDLAPGQPFFVYFAPGATHAPFHVPKEWIDRFRGKFDQGWDKVREEILARQKAQGVVPSDTVLTPRPAELPAWDSLSPERKRVAARLMEVYAGFLAHTDAQIGRLVGALSNMGELDNTLFIYIVGDNGASAEGGVYGTLNIMGSLQGVSLSAEQALVRIDEIGTTKSYPHYPAGWAWAMNTPLQWTKTVASHLGATRNPMVVSWPKRIKDQGGLRSQFSFVSDIASTIMEAAGIAAPALVNGVAQQPIDGVSLIYSFDNAKAKELHTTQYFEIFGNRAIYHNGWIASAFHGRPPWALLNAKKRGFDEDVWELYHLDHDYSQANDLAKTEPAKLQTMKDMFWVEAGRNQVLPLVSDIGALRLNIYGKRTHFTFHEGFDGLMENSMPLIAGRSHRLSADLVMPTTGGEGVIAALGGDSGGWTLYVDHDGVPNYLYNLFNVEHLVLKGKVPLPAGPAKLEVDFAYDGGGWAKGAKVTLKINGAEVASGRMNRTVPMFFSIDENFDIGTDSGSPVGDYRPNYRFSGRISEVALDLQ</sequence>
<accession>A0A6S6XXZ6</accession>
<proteinExistence type="inferred from homology"/>
<dbReference type="InterPro" id="IPR050738">
    <property type="entry name" value="Sulfatase"/>
</dbReference>
<comment type="similarity">
    <text evidence="1">Belongs to the sulfatase family.</text>
</comment>
<keyword evidence="2" id="KW-0479">Metal-binding</keyword>
<dbReference type="PANTHER" id="PTHR42693:SF43">
    <property type="entry name" value="BLL2667 PROTEIN"/>
    <property type="match status" value="1"/>
</dbReference>
<keyword evidence="7" id="KW-1185">Reference proteome</keyword>
<dbReference type="CDD" id="cd16025">
    <property type="entry name" value="PAS_like"/>
    <property type="match status" value="1"/>
</dbReference>
<dbReference type="AlphaFoldDB" id="A0A6S6XXZ6"/>
<dbReference type="Pfam" id="PF00884">
    <property type="entry name" value="Sulfatase"/>
    <property type="match status" value="1"/>
</dbReference>
<dbReference type="GO" id="GO:0046872">
    <property type="term" value="F:metal ion binding"/>
    <property type="evidence" value="ECO:0007669"/>
    <property type="project" value="UniProtKB-KW"/>
</dbReference>
<dbReference type="OrthoDB" id="9766107at2"/>
<dbReference type="InterPro" id="IPR017850">
    <property type="entry name" value="Alkaline_phosphatase_core_sf"/>
</dbReference>
<dbReference type="PROSITE" id="PS00523">
    <property type="entry name" value="SULFATASE_1"/>
    <property type="match status" value="1"/>
</dbReference>
<reference evidence="6 7" key="1">
    <citation type="submission" date="2020-03" db="EMBL/GenBank/DDBJ databases">
        <authorList>
            <consortium name="Genoscope - CEA"/>
            <person name="William W."/>
        </authorList>
    </citation>
    <scope>NUCLEOTIDE SEQUENCE [LARGE SCALE GENOMIC DNA]</scope>
    <source>
        <strain evidence="7">DSM 16959</strain>
    </source>
</reference>
<gene>
    <name evidence="6" type="ORF">DENOEST_2713</name>
</gene>
<evidence type="ECO:0000256" key="3">
    <source>
        <dbReference type="ARBA" id="ARBA00022801"/>
    </source>
</evidence>
<dbReference type="GO" id="GO:0016787">
    <property type="term" value="F:hydrolase activity"/>
    <property type="evidence" value="ECO:0007669"/>
    <property type="project" value="UniProtKB-KW"/>
</dbReference>
<dbReference type="Gene3D" id="3.40.720.10">
    <property type="entry name" value="Alkaline Phosphatase, subunit A"/>
    <property type="match status" value="1"/>
</dbReference>
<evidence type="ECO:0000259" key="5">
    <source>
        <dbReference type="Pfam" id="PF00884"/>
    </source>
</evidence>
<dbReference type="Proteomes" id="UP000515733">
    <property type="component" value="Chromosome"/>
</dbReference>
<dbReference type="InterPro" id="IPR024607">
    <property type="entry name" value="Sulfatase_CS"/>
</dbReference>
<protein>
    <submittedName>
        <fullName evidence="6">Arylsulfatase</fullName>
    </submittedName>
</protein>